<dbReference type="Proteomes" id="UP001283361">
    <property type="component" value="Unassembled WGS sequence"/>
</dbReference>
<sequence length="820" mass="91987">MNSEELHQNERQAILSRLLDAVKQCQVRFGGRSELATDSDSRVSCLCAAWESALHHGLRKSNKAFTAFKNMTEKAGLGKVTDLFSDIKKLESESVFWNYVKEHLTKHEYQRFAKLKLVNTDCGRGRAWLRASLNEHSLERYMHMLIERDELLAQHYEDWAFFRDAERNSMLPNMAAGLGSILFAITVDRPELNKGLTALNSIHVQNSVDAADTNDEDDEPKPVISSNVSPASAKKREKRKKKKMPNVVSFDNDDTVGTVITRTGSTSSNGPAIPESVVAALNRTEEPRESGEGAQDDNVFSGDIVGGSTAQDIVVTVQSEDSLPAKERSSSLLGEKEIHMAKDVRRISVPAFSLAFAESPCSLRSSTSDHMSKSSLCSSTDLEQDSSAFLAPVGVDGTVLDIEKEDLDVDRNSSRRMEHSLSIDSDFAREGEIQSASLGLKLAQQSVLNNSALAGVHSSDGSFTDATSHDDLKQAIVHMMLRKESVEEQNKKLEGMLQREMDISSTLRAELEQMKLHHTALHDKDTAHITAMQKENELLKHQLKKYVSAVQMLRTEGANKEDTLGIHLEQPQPSIPPAKQMIDYSHEASEYEKKLIQVAEMHGELMEFNEMLQRQIKNKDALLRQWRDELVQLRGPLPNDRRLSLAPGEDPESLSLIKPTLINIWIPSAFLRGSANNTHHVYQVYVRIRDEEWNVYRRYSQFFDMHVRLKKVYPIIGKFEFPPKKAIGKKEAKLVEGRRQGFQSYLRNVINVMLDRVEDMANGTTKEKLVSYLPFFNDKSDDDKKGKRGIKSNRTAPTVPEGAVGGAPEVGSSRQPYQGL</sequence>
<dbReference type="PROSITE" id="PS50195">
    <property type="entry name" value="PX"/>
    <property type="match status" value="1"/>
</dbReference>
<dbReference type="Pfam" id="PF02759">
    <property type="entry name" value="RUN"/>
    <property type="match status" value="1"/>
</dbReference>
<feature type="domain" description="RUN" evidence="3">
    <location>
        <begin position="37"/>
        <end position="190"/>
    </location>
</feature>
<accession>A0AAE0Y966</accession>
<dbReference type="GO" id="GO:0035091">
    <property type="term" value="F:phosphatidylinositol binding"/>
    <property type="evidence" value="ECO:0007669"/>
    <property type="project" value="InterPro"/>
</dbReference>
<dbReference type="PROSITE" id="PS50826">
    <property type="entry name" value="RUN"/>
    <property type="match status" value="1"/>
</dbReference>
<dbReference type="Pfam" id="PF00787">
    <property type="entry name" value="PX"/>
    <property type="match status" value="1"/>
</dbReference>
<dbReference type="InterPro" id="IPR037916">
    <property type="entry name" value="SNX29_PX"/>
</dbReference>
<dbReference type="CDD" id="cd07277">
    <property type="entry name" value="PX_RUN"/>
    <property type="match status" value="1"/>
</dbReference>
<dbReference type="InterPro" id="IPR004012">
    <property type="entry name" value="Run_dom"/>
</dbReference>
<dbReference type="PANTHER" id="PTHR47194">
    <property type="entry name" value="SORTING NEXIN-29-RELATED"/>
    <property type="match status" value="1"/>
</dbReference>
<dbReference type="EMBL" id="JAWDGP010006692">
    <property type="protein sequence ID" value="KAK3736713.1"/>
    <property type="molecule type" value="Genomic_DNA"/>
</dbReference>
<dbReference type="Gene3D" id="3.30.1520.10">
    <property type="entry name" value="Phox-like domain"/>
    <property type="match status" value="1"/>
</dbReference>
<dbReference type="SUPFAM" id="SSF140741">
    <property type="entry name" value="RUN domain-like"/>
    <property type="match status" value="1"/>
</dbReference>
<feature type="region of interest" description="Disordered" evidence="1">
    <location>
        <begin position="211"/>
        <end position="250"/>
    </location>
</feature>
<keyword evidence="5" id="KW-1185">Reference proteome</keyword>
<feature type="region of interest" description="Disordered" evidence="1">
    <location>
        <begin position="779"/>
        <end position="820"/>
    </location>
</feature>
<evidence type="ECO:0008006" key="6">
    <source>
        <dbReference type="Google" id="ProtNLM"/>
    </source>
</evidence>
<dbReference type="InterPro" id="IPR037213">
    <property type="entry name" value="Run_dom_sf"/>
</dbReference>
<dbReference type="InterPro" id="IPR036871">
    <property type="entry name" value="PX_dom_sf"/>
</dbReference>
<proteinExistence type="predicted"/>
<feature type="compositionally biased region" description="Basic residues" evidence="1">
    <location>
        <begin position="233"/>
        <end position="244"/>
    </location>
</feature>
<evidence type="ECO:0000259" key="3">
    <source>
        <dbReference type="PROSITE" id="PS50826"/>
    </source>
</evidence>
<dbReference type="SUPFAM" id="SSF64268">
    <property type="entry name" value="PX domain"/>
    <property type="match status" value="1"/>
</dbReference>
<reference evidence="4" key="1">
    <citation type="journal article" date="2023" name="G3 (Bethesda)">
        <title>A reference genome for the long-term kleptoplast-retaining sea slug Elysia crispata morphotype clarki.</title>
        <authorList>
            <person name="Eastman K.E."/>
            <person name="Pendleton A.L."/>
            <person name="Shaikh M.A."/>
            <person name="Suttiyut T."/>
            <person name="Ogas R."/>
            <person name="Tomko P."/>
            <person name="Gavelis G."/>
            <person name="Widhalm J.R."/>
            <person name="Wisecaver J.H."/>
        </authorList>
    </citation>
    <scope>NUCLEOTIDE SEQUENCE</scope>
    <source>
        <strain evidence="4">ECLA1</strain>
    </source>
</reference>
<comment type="caution">
    <text evidence="4">The sequence shown here is derived from an EMBL/GenBank/DDBJ whole genome shotgun (WGS) entry which is preliminary data.</text>
</comment>
<evidence type="ECO:0000313" key="4">
    <source>
        <dbReference type="EMBL" id="KAK3736713.1"/>
    </source>
</evidence>
<dbReference type="InterPro" id="IPR047329">
    <property type="entry name" value="RUN_SNX29"/>
</dbReference>
<evidence type="ECO:0000313" key="5">
    <source>
        <dbReference type="Proteomes" id="UP001283361"/>
    </source>
</evidence>
<organism evidence="4 5">
    <name type="scientific">Elysia crispata</name>
    <name type="common">lettuce slug</name>
    <dbReference type="NCBI Taxonomy" id="231223"/>
    <lineage>
        <taxon>Eukaryota</taxon>
        <taxon>Metazoa</taxon>
        <taxon>Spiralia</taxon>
        <taxon>Lophotrochozoa</taxon>
        <taxon>Mollusca</taxon>
        <taxon>Gastropoda</taxon>
        <taxon>Heterobranchia</taxon>
        <taxon>Euthyneura</taxon>
        <taxon>Panpulmonata</taxon>
        <taxon>Sacoglossa</taxon>
        <taxon>Placobranchoidea</taxon>
        <taxon>Plakobranchidae</taxon>
        <taxon>Elysia</taxon>
    </lineage>
</organism>
<evidence type="ECO:0000256" key="1">
    <source>
        <dbReference type="SAM" id="MobiDB-lite"/>
    </source>
</evidence>
<dbReference type="CDD" id="cd17689">
    <property type="entry name" value="RUN_SNX29"/>
    <property type="match status" value="1"/>
</dbReference>
<protein>
    <recommendedName>
        <fullName evidence="6">Sorting nexin-29</fullName>
    </recommendedName>
</protein>
<dbReference type="PANTHER" id="PTHR47194:SF3">
    <property type="entry name" value="SORTING NEXIN 29"/>
    <property type="match status" value="1"/>
</dbReference>
<gene>
    <name evidence="4" type="ORF">RRG08_059244</name>
</gene>
<feature type="domain" description="PX" evidence="2">
    <location>
        <begin position="660"/>
        <end position="783"/>
    </location>
</feature>
<dbReference type="AlphaFoldDB" id="A0AAE0Y966"/>
<dbReference type="SMART" id="SM00312">
    <property type="entry name" value="PX"/>
    <property type="match status" value="1"/>
</dbReference>
<dbReference type="Gene3D" id="1.20.58.900">
    <property type="match status" value="1"/>
</dbReference>
<evidence type="ECO:0000259" key="2">
    <source>
        <dbReference type="PROSITE" id="PS50195"/>
    </source>
</evidence>
<name>A0AAE0Y966_9GAST</name>
<dbReference type="SMART" id="SM00593">
    <property type="entry name" value="RUN"/>
    <property type="match status" value="1"/>
</dbReference>
<dbReference type="InterPro" id="IPR001683">
    <property type="entry name" value="PX_dom"/>
</dbReference>